<feature type="transmembrane region" description="Helical" evidence="9">
    <location>
        <begin position="435"/>
        <end position="455"/>
    </location>
</feature>
<feature type="transmembrane region" description="Helical" evidence="9">
    <location>
        <begin position="181"/>
        <end position="201"/>
    </location>
</feature>
<keyword evidence="5 9" id="KW-0812">Transmembrane</keyword>
<dbReference type="GO" id="GO:0000329">
    <property type="term" value="C:fungal-type vacuole membrane"/>
    <property type="evidence" value="ECO:0007669"/>
    <property type="project" value="TreeGrafter"/>
</dbReference>
<dbReference type="HOGENOM" id="CLU_584066_0_0_1"/>
<dbReference type="GO" id="GO:0022857">
    <property type="term" value="F:transmembrane transporter activity"/>
    <property type="evidence" value="ECO:0007669"/>
    <property type="project" value="InterPro"/>
</dbReference>
<feature type="transmembrane region" description="Helical" evidence="9">
    <location>
        <begin position="404"/>
        <end position="428"/>
    </location>
</feature>
<feature type="transmembrane region" description="Helical" evidence="9">
    <location>
        <begin position="20"/>
        <end position="43"/>
    </location>
</feature>
<evidence type="ECO:0000256" key="9">
    <source>
        <dbReference type="SAM" id="Phobius"/>
    </source>
</evidence>
<comment type="similarity">
    <text evidence="2">Belongs to the major facilitator superfamily.</text>
</comment>
<accession>W6MNU7</accession>
<dbReference type="Pfam" id="PF07690">
    <property type="entry name" value="MFS_1"/>
    <property type="match status" value="1"/>
</dbReference>
<reference evidence="10" key="2">
    <citation type="submission" date="2014-02" db="EMBL/GenBank/DDBJ databases">
        <title>Complete DNA sequence of /Kuraishia capsulata/ illustrates novel genomic features among budding yeasts (/Saccharomycotina/).</title>
        <authorList>
            <person name="Morales L."/>
            <person name="Noel B."/>
            <person name="Porcel B."/>
            <person name="Marcet-Houben M."/>
            <person name="Hullo M-F."/>
            <person name="Sacerdot C."/>
            <person name="Tekaia F."/>
            <person name="Leh-Louis V."/>
            <person name="Despons L."/>
            <person name="Khanna V."/>
            <person name="Aury J-M."/>
            <person name="Barbe V."/>
            <person name="Couloux A."/>
            <person name="Labadie K."/>
            <person name="Pelletier E."/>
            <person name="Souciet J-L."/>
            <person name="Boekhout T."/>
            <person name="Gabaldon T."/>
            <person name="Wincker P."/>
            <person name="Dujon B."/>
        </authorList>
    </citation>
    <scope>NUCLEOTIDE SEQUENCE</scope>
    <source>
        <strain evidence="10">CBS 1993</strain>
    </source>
</reference>
<feature type="transmembrane region" description="Helical" evidence="9">
    <location>
        <begin position="63"/>
        <end position="81"/>
    </location>
</feature>
<dbReference type="EMBL" id="HG793129">
    <property type="protein sequence ID" value="CDK28344.1"/>
    <property type="molecule type" value="Genomic_DNA"/>
</dbReference>
<evidence type="ECO:0000313" key="10">
    <source>
        <dbReference type="EMBL" id="CDK28344.1"/>
    </source>
</evidence>
<dbReference type="RefSeq" id="XP_022460334.1">
    <property type="nucleotide sequence ID" value="XM_022601049.1"/>
</dbReference>
<dbReference type="PANTHER" id="PTHR21576">
    <property type="entry name" value="UNCHARACTERIZED NODULIN-LIKE PROTEIN"/>
    <property type="match status" value="1"/>
</dbReference>
<feature type="transmembrane region" description="Helical" evidence="9">
    <location>
        <begin position="297"/>
        <end position="316"/>
    </location>
</feature>
<keyword evidence="3" id="KW-0813">Transport</keyword>
<name>W6MNU7_9ASCO</name>
<dbReference type="InterPro" id="IPR011701">
    <property type="entry name" value="MFS"/>
</dbReference>
<dbReference type="GeneID" id="34521722"/>
<dbReference type="InterPro" id="IPR036259">
    <property type="entry name" value="MFS_trans_sf"/>
</dbReference>
<keyword evidence="4" id="KW-0926">Vacuole</keyword>
<evidence type="ECO:0000256" key="6">
    <source>
        <dbReference type="ARBA" id="ARBA00022989"/>
    </source>
</evidence>
<evidence type="ECO:0000256" key="3">
    <source>
        <dbReference type="ARBA" id="ARBA00022448"/>
    </source>
</evidence>
<feature type="transmembrane region" description="Helical" evidence="9">
    <location>
        <begin position="372"/>
        <end position="392"/>
    </location>
</feature>
<evidence type="ECO:0000256" key="7">
    <source>
        <dbReference type="ARBA" id="ARBA00023136"/>
    </source>
</evidence>
<feature type="transmembrane region" description="Helical" evidence="9">
    <location>
        <begin position="88"/>
        <end position="108"/>
    </location>
</feature>
<dbReference type="SUPFAM" id="SSF103473">
    <property type="entry name" value="MFS general substrate transporter"/>
    <property type="match status" value="1"/>
</dbReference>
<evidence type="ECO:0000256" key="5">
    <source>
        <dbReference type="ARBA" id="ARBA00022692"/>
    </source>
</evidence>
<dbReference type="PANTHER" id="PTHR21576:SF45">
    <property type="entry name" value="TRANSPORTER MCH1-RELATED"/>
    <property type="match status" value="1"/>
</dbReference>
<feature type="transmembrane region" description="Helical" evidence="9">
    <location>
        <begin position="114"/>
        <end position="137"/>
    </location>
</feature>
<evidence type="ECO:0000313" key="11">
    <source>
        <dbReference type="Proteomes" id="UP000019384"/>
    </source>
</evidence>
<sequence length="513" mass="54731">MLITNAISHKVYLQGGTRMLDATAFAIASLSCLSLGIVVLFALFTYPLQYDLAYSQIEINRIIIAQTLGANGFSPVMGLLADTHGPHVLGLVSLCSYVVGFLTIIHSYAAHSTYLTMVMGFFFVGIANGCLLCCCTVTCAKSFAKYSTTFALSVPNVMVGLSAVLEVHIVKNVILKTSNDFAPVFKFFLAVMCGASVLAFIGASVANDADRIDEDGYNLGDDELSPLMSSPFMTPSHSVVMSSPLLAAGAAAVVSPDIFRHIDDGLLASPSLDALTLSGFEPRSYAQKARQFFTDPLLYPLIAFFLASVGSSELFLSNMASITASLGEPVEEFDRLLSIHSMASTAARIIIMLTTDYISASPASETSLVRPISRVTIISALTLVAACGHLFLSSSEHAAQHALSIVVSNGILNGVVFTLYPALVVYIWGVEMLGLTWGVFSTMPVLGSLFYNTIYGYDFEAQCVAKDSFGFGNDGMVICSTLTFFVTGVTLLVAGTGLSVLKNKYLAKSIEFF</sequence>
<evidence type="ECO:0000256" key="1">
    <source>
        <dbReference type="ARBA" id="ARBA00004128"/>
    </source>
</evidence>
<evidence type="ECO:0000256" key="8">
    <source>
        <dbReference type="ARBA" id="ARBA00039330"/>
    </source>
</evidence>
<dbReference type="Proteomes" id="UP000019384">
    <property type="component" value="Unassembled WGS sequence"/>
</dbReference>
<keyword evidence="6 9" id="KW-1133">Transmembrane helix</keyword>
<dbReference type="AlphaFoldDB" id="W6MNU7"/>
<feature type="transmembrane region" description="Helical" evidence="9">
    <location>
        <begin position="149"/>
        <end position="169"/>
    </location>
</feature>
<evidence type="ECO:0000256" key="4">
    <source>
        <dbReference type="ARBA" id="ARBA00022554"/>
    </source>
</evidence>
<keyword evidence="11" id="KW-1185">Reference proteome</keyword>
<dbReference type="OrthoDB" id="199930at2759"/>
<feature type="transmembrane region" description="Helical" evidence="9">
    <location>
        <begin position="475"/>
        <end position="501"/>
    </location>
</feature>
<dbReference type="Gene3D" id="1.20.1250.20">
    <property type="entry name" value="MFS general substrate transporter like domains"/>
    <property type="match status" value="1"/>
</dbReference>
<evidence type="ECO:0000256" key="2">
    <source>
        <dbReference type="ARBA" id="ARBA00008335"/>
    </source>
</evidence>
<gene>
    <name evidence="10" type="ORF">KUCA_T00004326001</name>
</gene>
<keyword evidence="7 9" id="KW-0472">Membrane</keyword>
<protein>
    <recommendedName>
        <fullName evidence="8">Probable transporter MCH1</fullName>
    </recommendedName>
</protein>
<comment type="subcellular location">
    <subcellularLocation>
        <location evidence="1">Vacuole membrane</location>
        <topology evidence="1">Multi-pass membrane protein</topology>
    </subcellularLocation>
</comment>
<organism evidence="10 11">
    <name type="scientific">Kuraishia capsulata CBS 1993</name>
    <dbReference type="NCBI Taxonomy" id="1382522"/>
    <lineage>
        <taxon>Eukaryota</taxon>
        <taxon>Fungi</taxon>
        <taxon>Dikarya</taxon>
        <taxon>Ascomycota</taxon>
        <taxon>Saccharomycotina</taxon>
        <taxon>Pichiomycetes</taxon>
        <taxon>Pichiales</taxon>
        <taxon>Pichiaceae</taxon>
        <taxon>Kuraishia</taxon>
    </lineage>
</organism>
<reference evidence="10" key="1">
    <citation type="submission" date="2013-12" db="EMBL/GenBank/DDBJ databases">
        <authorList>
            <person name="Genoscope - CEA"/>
        </authorList>
    </citation>
    <scope>NUCLEOTIDE SEQUENCE</scope>
    <source>
        <strain evidence="10">CBS 1993</strain>
    </source>
</reference>
<proteinExistence type="inferred from homology"/>